<evidence type="ECO:0000313" key="13">
    <source>
        <dbReference type="EMBL" id="MCK8624136.1"/>
    </source>
</evidence>
<keyword evidence="2 11" id="KW-0963">Cytoplasm</keyword>
<dbReference type="EMBL" id="JAJIAO010000001">
    <property type="protein sequence ID" value="MCK8624136.1"/>
    <property type="molecule type" value="Genomic_DNA"/>
</dbReference>
<feature type="binding site" evidence="11">
    <location>
        <position position="215"/>
    </location>
    <ligand>
        <name>FMN</name>
        <dbReference type="ChEBI" id="CHEBI:58210"/>
    </ligand>
</feature>
<dbReference type="CDD" id="cd02811">
    <property type="entry name" value="IDI-2_FMN"/>
    <property type="match status" value="1"/>
</dbReference>
<feature type="binding site" evidence="11">
    <location>
        <position position="124"/>
    </location>
    <ligand>
        <name>FMN</name>
        <dbReference type="ChEBI" id="CHEBI:58210"/>
    </ligand>
</feature>
<dbReference type="InterPro" id="IPR000262">
    <property type="entry name" value="FMN-dep_DH"/>
</dbReference>
<feature type="binding site" evidence="11">
    <location>
        <position position="155"/>
    </location>
    <ligand>
        <name>Mg(2+)</name>
        <dbReference type="ChEBI" id="CHEBI:18420"/>
    </ligand>
</feature>
<evidence type="ECO:0000256" key="2">
    <source>
        <dbReference type="ARBA" id="ARBA00022490"/>
    </source>
</evidence>
<dbReference type="InterPro" id="IPR011179">
    <property type="entry name" value="IPdP_isomerase"/>
</dbReference>
<feature type="domain" description="FMN-dependent dehydrogenase" evidence="12">
    <location>
        <begin position="157"/>
        <end position="327"/>
    </location>
</feature>
<comment type="similarity">
    <text evidence="11">Belongs to the IPP isomerase type 2 family.</text>
</comment>
<keyword evidence="4 11" id="KW-0288">FMN</keyword>
<keyword evidence="9 11" id="KW-0413">Isomerase</keyword>
<feature type="binding site" evidence="11">
    <location>
        <position position="210"/>
    </location>
    <ligand>
        <name>FMN</name>
        <dbReference type="ChEBI" id="CHEBI:58210"/>
    </ligand>
</feature>
<accession>A0ABT0HZX6</accession>
<evidence type="ECO:0000256" key="3">
    <source>
        <dbReference type="ARBA" id="ARBA00022630"/>
    </source>
</evidence>
<feature type="binding site" evidence="11">
    <location>
        <position position="185"/>
    </location>
    <ligand>
        <name>FMN</name>
        <dbReference type="ChEBI" id="CHEBI:58210"/>
    </ligand>
</feature>
<keyword evidence="7 11" id="KW-0521">NADP</keyword>
<sequence>MDSQHSQRKNEHISLSEKFYNEYSTADFEKIRFIHHSLPEISAQSISMDTKLGNIELKCPFYIEAMTGGSKLAGELNEKLSKIAQECNLAIASGSESIAIKDYKTANSFANLRKYNPNGIVFANIGANHPVENAKKAIDILNADALEIHINAVQEIVMPEGSRNFHWIENIAKIVNAVNVPIIIKEVGFGMDKSTIKTLQEIGVKYINISGRGGTNFVNIENFRRKNKELNYLNGWGQSTVESLLEAYEYHNEINIIASGGIRNALDIVKCFALGAKAVGVAGPILHSLIKNGETETIEMIKEWQQGIISIMTILGCKKIEDLKNQKLLLDLNLQNYVNQRNIKY</sequence>
<organism evidence="13 14">
    <name type="scientific">Apilactobacillus xinyiensis</name>
    <dbReference type="NCBI Taxonomy" id="2841032"/>
    <lineage>
        <taxon>Bacteria</taxon>
        <taxon>Bacillati</taxon>
        <taxon>Bacillota</taxon>
        <taxon>Bacilli</taxon>
        <taxon>Lactobacillales</taxon>
        <taxon>Lactobacillaceae</taxon>
        <taxon>Apilactobacillus</taxon>
    </lineage>
</organism>
<dbReference type="NCBIfam" id="TIGR02151">
    <property type="entry name" value="IPP_isom_2"/>
    <property type="match status" value="1"/>
</dbReference>
<dbReference type="SUPFAM" id="SSF51395">
    <property type="entry name" value="FMN-linked oxidoreductases"/>
    <property type="match status" value="1"/>
</dbReference>
<keyword evidence="6 11" id="KW-0460">Magnesium</keyword>
<evidence type="ECO:0000313" key="14">
    <source>
        <dbReference type="Proteomes" id="UP001522905"/>
    </source>
</evidence>
<reference evidence="13 14" key="1">
    <citation type="submission" date="2021-11" db="EMBL/GenBank/DDBJ databases">
        <title>Comparative genomics of bee honey and flower isolates.</title>
        <authorList>
            <person name="Bechtner J.D."/>
            <person name="Gallus M.K."/>
            <person name="Ehrmann M."/>
        </authorList>
    </citation>
    <scope>NUCLEOTIDE SEQUENCE [LARGE SCALE GENOMIC DNA]</scope>
    <source>
        <strain evidence="13 14">M161</strain>
    </source>
</reference>
<dbReference type="RefSeq" id="WP_220727989.1">
    <property type="nucleotide sequence ID" value="NZ_BPLM01000004.1"/>
</dbReference>
<comment type="subunit">
    <text evidence="10 11">Homooctamer. Dimer of tetramers.</text>
</comment>
<dbReference type="PIRSF" id="PIRSF003314">
    <property type="entry name" value="IPP_isomerase"/>
    <property type="match status" value="1"/>
</dbReference>
<comment type="cofactor">
    <cofactor evidence="11">
        <name>Mg(2+)</name>
        <dbReference type="ChEBI" id="CHEBI:18420"/>
    </cofactor>
</comment>
<feature type="binding site" evidence="11">
    <location>
        <begin position="282"/>
        <end position="283"/>
    </location>
    <ligand>
        <name>FMN</name>
        <dbReference type="ChEBI" id="CHEBI:58210"/>
    </ligand>
</feature>
<comment type="caution">
    <text evidence="11">Lacks conserved residue(s) required for the propagation of feature annotation.</text>
</comment>
<protein>
    <recommendedName>
        <fullName evidence="11">Isopentenyl-diphosphate delta-isomerase</fullName>
        <shortName evidence="11">IPP isomerase</shortName>
        <ecNumber evidence="11">5.3.3.2</ecNumber>
    </recommendedName>
    <alternativeName>
        <fullName evidence="11">Isopentenyl diphosphate:dimethylallyl diphosphate isomerase</fullName>
    </alternativeName>
    <alternativeName>
        <fullName evidence="11">Isopentenyl pyrophosphate isomerase</fullName>
    </alternativeName>
    <alternativeName>
        <fullName evidence="11">Type 2 isopentenyl diphosphate isomerase</fullName>
        <shortName evidence="11">IDI-2</shortName>
    </alternativeName>
</protein>
<dbReference type="PANTHER" id="PTHR43665:SF1">
    <property type="entry name" value="ISOPENTENYL-DIPHOSPHATE DELTA-ISOMERASE"/>
    <property type="match status" value="1"/>
</dbReference>
<dbReference type="InterPro" id="IPR013785">
    <property type="entry name" value="Aldolase_TIM"/>
</dbReference>
<proteinExistence type="inferred from homology"/>
<feature type="binding site" evidence="11">
    <location>
        <begin position="8"/>
        <end position="9"/>
    </location>
    <ligand>
        <name>substrate</name>
    </ligand>
</feature>
<keyword evidence="8 11" id="KW-0414">Isoprene biosynthesis</keyword>
<evidence type="ECO:0000256" key="4">
    <source>
        <dbReference type="ARBA" id="ARBA00022643"/>
    </source>
</evidence>
<comment type="cofactor">
    <cofactor evidence="11">
        <name>NADPH</name>
        <dbReference type="ChEBI" id="CHEBI:57783"/>
    </cofactor>
</comment>
<dbReference type="HAMAP" id="MF_00354">
    <property type="entry name" value="Idi_2"/>
    <property type="match status" value="1"/>
</dbReference>
<evidence type="ECO:0000256" key="5">
    <source>
        <dbReference type="ARBA" id="ARBA00022723"/>
    </source>
</evidence>
<keyword evidence="5 11" id="KW-0479">Metal-binding</keyword>
<evidence type="ECO:0000256" key="8">
    <source>
        <dbReference type="ARBA" id="ARBA00023229"/>
    </source>
</evidence>
<feature type="binding site" evidence="11">
    <location>
        <position position="95"/>
    </location>
    <ligand>
        <name>FMN</name>
        <dbReference type="ChEBI" id="CHEBI:58210"/>
    </ligand>
</feature>
<evidence type="ECO:0000256" key="6">
    <source>
        <dbReference type="ARBA" id="ARBA00022842"/>
    </source>
</evidence>
<comment type="function">
    <text evidence="11">Involved in the biosynthesis of isoprenoids. Catalyzes the 1,3-allylic rearrangement of the homoallylic substrate isopentenyl (IPP) to its allylic isomer, dimethylallyl diphosphate (DMAPP).</text>
</comment>
<dbReference type="EC" id="5.3.3.2" evidence="11"/>
<gene>
    <name evidence="11 13" type="primary">fni</name>
    <name evidence="13" type="ORF">LNP07_01175</name>
</gene>
<name>A0ABT0HZX6_9LACO</name>
<comment type="cofactor">
    <cofactor evidence="1 11">
        <name>FMN</name>
        <dbReference type="ChEBI" id="CHEBI:58210"/>
    </cofactor>
</comment>
<dbReference type="GO" id="GO:0004452">
    <property type="term" value="F:isopentenyl-diphosphate delta-isomerase activity"/>
    <property type="evidence" value="ECO:0007669"/>
    <property type="project" value="UniProtKB-EC"/>
</dbReference>
<dbReference type="Proteomes" id="UP001522905">
    <property type="component" value="Unassembled WGS sequence"/>
</dbReference>
<comment type="caution">
    <text evidence="13">The sequence shown here is derived from an EMBL/GenBank/DDBJ whole genome shotgun (WGS) entry which is preliminary data.</text>
</comment>
<evidence type="ECO:0000256" key="7">
    <source>
        <dbReference type="ARBA" id="ARBA00022857"/>
    </source>
</evidence>
<feature type="binding site" evidence="11">
    <location>
        <begin position="261"/>
        <end position="263"/>
    </location>
    <ligand>
        <name>FMN</name>
        <dbReference type="ChEBI" id="CHEBI:58210"/>
    </ligand>
</feature>
<keyword evidence="3 11" id="KW-0285">Flavoprotein</keyword>
<keyword evidence="14" id="KW-1185">Reference proteome</keyword>
<evidence type="ECO:0000259" key="12">
    <source>
        <dbReference type="Pfam" id="PF01070"/>
    </source>
</evidence>
<dbReference type="PANTHER" id="PTHR43665">
    <property type="entry name" value="ISOPENTENYL-DIPHOSPHATE DELTA-ISOMERASE"/>
    <property type="match status" value="1"/>
</dbReference>
<evidence type="ECO:0000256" key="1">
    <source>
        <dbReference type="ARBA" id="ARBA00001917"/>
    </source>
</evidence>
<comment type="subcellular location">
    <subcellularLocation>
        <location evidence="11">Cytoplasm</location>
    </subcellularLocation>
</comment>
<evidence type="ECO:0000256" key="11">
    <source>
        <dbReference type="HAMAP-Rule" id="MF_00354"/>
    </source>
</evidence>
<comment type="catalytic activity">
    <reaction evidence="11">
        <text>isopentenyl diphosphate = dimethylallyl diphosphate</text>
        <dbReference type="Rhea" id="RHEA:23284"/>
        <dbReference type="ChEBI" id="CHEBI:57623"/>
        <dbReference type="ChEBI" id="CHEBI:128769"/>
        <dbReference type="EC" id="5.3.3.2"/>
    </reaction>
</comment>
<evidence type="ECO:0000256" key="9">
    <source>
        <dbReference type="ARBA" id="ARBA00023235"/>
    </source>
</evidence>
<evidence type="ECO:0000256" key="10">
    <source>
        <dbReference type="ARBA" id="ARBA00025810"/>
    </source>
</evidence>
<feature type="binding site" evidence="11">
    <location>
        <begin position="65"/>
        <end position="67"/>
    </location>
    <ligand>
        <name>FMN</name>
        <dbReference type="ChEBI" id="CHEBI:58210"/>
    </ligand>
</feature>
<feature type="binding site" evidence="11">
    <location>
        <position position="154"/>
    </location>
    <ligand>
        <name>substrate</name>
    </ligand>
</feature>
<dbReference type="Pfam" id="PF01070">
    <property type="entry name" value="FMN_dh"/>
    <property type="match status" value="1"/>
</dbReference>
<dbReference type="SMART" id="SM01240">
    <property type="entry name" value="IMPDH"/>
    <property type="match status" value="1"/>
</dbReference>
<dbReference type="Gene3D" id="3.20.20.70">
    <property type="entry name" value="Aldolase class I"/>
    <property type="match status" value="1"/>
</dbReference>